<comment type="caution">
    <text evidence="1">The sequence shown here is derived from an EMBL/GenBank/DDBJ whole genome shotgun (WGS) entry which is preliminary data.</text>
</comment>
<dbReference type="EMBL" id="VSRR010014958">
    <property type="protein sequence ID" value="MPC57648.1"/>
    <property type="molecule type" value="Genomic_DNA"/>
</dbReference>
<organism evidence="1 2">
    <name type="scientific">Portunus trituberculatus</name>
    <name type="common">Swimming crab</name>
    <name type="synonym">Neptunus trituberculatus</name>
    <dbReference type="NCBI Taxonomy" id="210409"/>
    <lineage>
        <taxon>Eukaryota</taxon>
        <taxon>Metazoa</taxon>
        <taxon>Ecdysozoa</taxon>
        <taxon>Arthropoda</taxon>
        <taxon>Crustacea</taxon>
        <taxon>Multicrustacea</taxon>
        <taxon>Malacostraca</taxon>
        <taxon>Eumalacostraca</taxon>
        <taxon>Eucarida</taxon>
        <taxon>Decapoda</taxon>
        <taxon>Pleocyemata</taxon>
        <taxon>Brachyura</taxon>
        <taxon>Eubrachyura</taxon>
        <taxon>Portunoidea</taxon>
        <taxon>Portunidae</taxon>
        <taxon>Portuninae</taxon>
        <taxon>Portunus</taxon>
    </lineage>
</organism>
<dbReference type="Proteomes" id="UP000324222">
    <property type="component" value="Unassembled WGS sequence"/>
</dbReference>
<gene>
    <name evidence="1" type="ORF">E2C01_051633</name>
</gene>
<sequence length="193" mass="22176">MDKKVQELMVELLERLRGYLDTYSASMKKEVGVTLPRHIFRANRVLQEIEEDLPGMFEILKNEPSHMRSLHRDEKEWGSVVLVDLLMEVFVKDMVLTKPPQTVALILTTLFEDIQSEYVPPADAFYGVMGNLVVAFGMPQLTKKYKWRNPKKPHEKTAYKYFVKVINDLLHSSQLPSSDTVSDSSSGSRSRTI</sequence>
<evidence type="ECO:0000313" key="1">
    <source>
        <dbReference type="EMBL" id="MPC57648.1"/>
    </source>
</evidence>
<name>A0A5B7GKV3_PORTR</name>
<reference evidence="1 2" key="1">
    <citation type="submission" date="2019-05" db="EMBL/GenBank/DDBJ databases">
        <title>Another draft genome of Portunus trituberculatus and its Hox gene families provides insights of decapod evolution.</title>
        <authorList>
            <person name="Jeong J.-H."/>
            <person name="Song I."/>
            <person name="Kim S."/>
            <person name="Choi T."/>
            <person name="Kim D."/>
            <person name="Ryu S."/>
            <person name="Kim W."/>
        </authorList>
    </citation>
    <scope>NUCLEOTIDE SEQUENCE [LARGE SCALE GENOMIC DNA]</scope>
    <source>
        <tissue evidence="1">Muscle</tissue>
    </source>
</reference>
<protein>
    <submittedName>
        <fullName evidence="1">Uncharacterized protein</fullName>
    </submittedName>
</protein>
<proteinExistence type="predicted"/>
<keyword evidence="2" id="KW-1185">Reference proteome</keyword>
<dbReference type="AlphaFoldDB" id="A0A5B7GKV3"/>
<accession>A0A5B7GKV3</accession>
<evidence type="ECO:0000313" key="2">
    <source>
        <dbReference type="Proteomes" id="UP000324222"/>
    </source>
</evidence>